<dbReference type="RefSeq" id="WP_289843411.1">
    <property type="nucleotide sequence ID" value="NZ_CATKSH010000002.1"/>
</dbReference>
<gene>
    <name evidence="1" type="ORF">LMG32879_000345</name>
</gene>
<sequence>MISLRDAKHGIVIPTLRLLPPEMNTPSAVNGVAGIGNVETGYRTRQQVGGPALGFWQMEPATHADCWSRFIVYRPELLRAFATIVGHAGAPSPQLMLTNDRYACAMARVKLFRAPEPLPDADDALGWSRYWRDWYNSPLGAGTVERALPLFAAAIGA</sequence>
<organism evidence="1 2">
    <name type="scientific">Brytella acorum</name>
    <dbReference type="NCBI Taxonomy" id="2959299"/>
    <lineage>
        <taxon>Bacteria</taxon>
        <taxon>Pseudomonadati</taxon>
        <taxon>Pseudomonadota</taxon>
        <taxon>Alphaproteobacteria</taxon>
        <taxon>Acetobacterales</taxon>
        <taxon>Acetobacteraceae</taxon>
        <taxon>Brytella</taxon>
    </lineage>
</organism>
<keyword evidence="2" id="KW-1185">Reference proteome</keyword>
<proteinExistence type="predicted"/>
<protein>
    <submittedName>
        <fullName evidence="1">Uncharacterized protein</fullName>
    </submittedName>
</protein>
<evidence type="ECO:0000313" key="2">
    <source>
        <dbReference type="Proteomes" id="UP001176960"/>
    </source>
</evidence>
<reference evidence="1" key="1">
    <citation type="submission" date="2023-03" db="EMBL/GenBank/DDBJ databases">
        <authorList>
            <person name="Cleenwerck I."/>
        </authorList>
    </citation>
    <scope>NUCLEOTIDE SEQUENCE</scope>
    <source>
        <strain evidence="1">LMG 32879</strain>
    </source>
</reference>
<accession>A0AA35V416</accession>
<dbReference type="AlphaFoldDB" id="A0AA35V416"/>
<comment type="caution">
    <text evidence="1">The sequence shown here is derived from an EMBL/GenBank/DDBJ whole genome shotgun (WGS) entry which is preliminary data.</text>
</comment>
<evidence type="ECO:0000313" key="1">
    <source>
        <dbReference type="EMBL" id="CAI9119528.1"/>
    </source>
</evidence>
<name>A0AA35V416_9PROT</name>
<dbReference type="Proteomes" id="UP001176960">
    <property type="component" value="Unassembled WGS sequence"/>
</dbReference>
<dbReference type="EMBL" id="CATKSH010000002">
    <property type="protein sequence ID" value="CAI9119528.1"/>
    <property type="molecule type" value="Genomic_DNA"/>
</dbReference>